<dbReference type="NCBIfam" id="NF047384">
    <property type="entry name" value="BspC_dom"/>
    <property type="match status" value="1"/>
</dbReference>
<accession>A0ABM8X0G3</accession>
<feature type="compositionally biased region" description="Low complexity" evidence="1">
    <location>
        <begin position="56"/>
        <end position="68"/>
    </location>
</feature>
<evidence type="ECO:0000313" key="3">
    <source>
        <dbReference type="EMBL" id="CAG9173357.1"/>
    </source>
</evidence>
<evidence type="ECO:0000256" key="2">
    <source>
        <dbReference type="SAM" id="SignalP"/>
    </source>
</evidence>
<reference evidence="3 4" key="1">
    <citation type="submission" date="2021-08" db="EMBL/GenBank/DDBJ databases">
        <authorList>
            <person name="Peeters C."/>
        </authorList>
    </citation>
    <scope>NUCLEOTIDE SEQUENCE [LARGE SCALE GENOMIC DNA]</scope>
    <source>
        <strain evidence="3 4">LMG 21510</strain>
    </source>
</reference>
<dbReference type="EMBL" id="CAJZAH010000002">
    <property type="protein sequence ID" value="CAG9173357.1"/>
    <property type="molecule type" value="Genomic_DNA"/>
</dbReference>
<protein>
    <recommendedName>
        <fullName evidence="5">Lipoprotein</fullName>
    </recommendedName>
</protein>
<dbReference type="RefSeq" id="WP_224041795.1">
    <property type="nucleotide sequence ID" value="NZ_CAJZAH010000002.1"/>
</dbReference>
<evidence type="ECO:0000256" key="1">
    <source>
        <dbReference type="SAM" id="MobiDB-lite"/>
    </source>
</evidence>
<feature type="compositionally biased region" description="Polar residues" evidence="1">
    <location>
        <begin position="69"/>
        <end position="79"/>
    </location>
</feature>
<feature type="signal peptide" evidence="2">
    <location>
        <begin position="1"/>
        <end position="30"/>
    </location>
</feature>
<dbReference type="Proteomes" id="UP000721236">
    <property type="component" value="Unassembled WGS sequence"/>
</dbReference>
<name>A0ABM8X0G3_9BURK</name>
<evidence type="ECO:0000313" key="4">
    <source>
        <dbReference type="Proteomes" id="UP000721236"/>
    </source>
</evidence>
<sequence>MIRRISDLIGSRFCALASAVAGAIALSACANLPADDSGAAAPSATPAAVPTPTPAQPATTTPAPALPAVSQTPPTNTVTLPPRGKVSLSEYRARMREQLMRSENTTADIADCAAHASWVVPRSATYDALRIPTGALGAGQATVERWDGRFSQVKQAVPVNSVVTFPAAAHKRKGEGNWEAVKVRCGYDDGMMLAYELLDASGAVIAEPAAAPAVPLPQQRATGKSRKGAKATSKSSAKSTKSTASKSGAKSTKSGSGKASTSTKKKTR</sequence>
<proteinExistence type="predicted"/>
<feature type="compositionally biased region" description="Low complexity" evidence="1">
    <location>
        <begin position="230"/>
        <end position="262"/>
    </location>
</feature>
<dbReference type="PROSITE" id="PS51257">
    <property type="entry name" value="PROKAR_LIPOPROTEIN"/>
    <property type="match status" value="1"/>
</dbReference>
<feature type="region of interest" description="Disordered" evidence="1">
    <location>
        <begin position="215"/>
        <end position="268"/>
    </location>
</feature>
<organism evidence="3 4">
    <name type="scientific">Cupriavidus respiraculi</name>
    <dbReference type="NCBI Taxonomy" id="195930"/>
    <lineage>
        <taxon>Bacteria</taxon>
        <taxon>Pseudomonadati</taxon>
        <taxon>Pseudomonadota</taxon>
        <taxon>Betaproteobacteria</taxon>
        <taxon>Burkholderiales</taxon>
        <taxon>Burkholderiaceae</taxon>
        <taxon>Cupriavidus</taxon>
    </lineage>
</organism>
<comment type="caution">
    <text evidence="3">The sequence shown here is derived from an EMBL/GenBank/DDBJ whole genome shotgun (WGS) entry which is preliminary data.</text>
</comment>
<keyword evidence="4" id="KW-1185">Reference proteome</keyword>
<feature type="compositionally biased region" description="Low complexity" evidence="1">
    <location>
        <begin position="39"/>
        <end position="48"/>
    </location>
</feature>
<gene>
    <name evidence="3" type="ORF">LMG21510_02236</name>
</gene>
<feature type="chain" id="PRO_5047085171" description="Lipoprotein" evidence="2">
    <location>
        <begin position="31"/>
        <end position="268"/>
    </location>
</feature>
<evidence type="ECO:0008006" key="5">
    <source>
        <dbReference type="Google" id="ProtNLM"/>
    </source>
</evidence>
<feature type="region of interest" description="Disordered" evidence="1">
    <location>
        <begin position="35"/>
        <end position="85"/>
    </location>
</feature>
<keyword evidence="2" id="KW-0732">Signal</keyword>
<dbReference type="InterPro" id="IPR059225">
    <property type="entry name" value="BspC"/>
</dbReference>